<feature type="chain" id="PRO_5046115037" description="Beta-galactosidase" evidence="9">
    <location>
        <begin position="27"/>
        <end position="712"/>
    </location>
</feature>
<reference evidence="13 14" key="1">
    <citation type="submission" date="2023-01" db="EMBL/GenBank/DDBJ databases">
        <title>Novel species of the genus Asticcacaulis isolated from rivers.</title>
        <authorList>
            <person name="Lu H."/>
        </authorList>
    </citation>
    <scope>NUCLEOTIDE SEQUENCE [LARGE SCALE GENOMIC DNA]</scope>
    <source>
        <strain evidence="13 14">BYS171W</strain>
    </source>
</reference>
<proteinExistence type="inferred from homology"/>
<comment type="catalytic activity">
    <reaction evidence="1 8">
        <text>Hydrolysis of terminal non-reducing beta-D-galactose residues in beta-D-galactosides.</text>
        <dbReference type="EC" id="3.2.1.23"/>
    </reaction>
</comment>
<keyword evidence="6" id="KW-0862">Zinc</keyword>
<dbReference type="Proteomes" id="UP001214854">
    <property type="component" value="Unassembled WGS sequence"/>
</dbReference>
<evidence type="ECO:0000259" key="12">
    <source>
        <dbReference type="Pfam" id="PF08533"/>
    </source>
</evidence>
<keyword evidence="9" id="KW-0732">Signal</keyword>
<dbReference type="Gene3D" id="2.60.40.1180">
    <property type="entry name" value="Golgi alpha-mannosidase II"/>
    <property type="match status" value="1"/>
</dbReference>
<dbReference type="SUPFAM" id="SSF51445">
    <property type="entry name" value="(Trans)glycosidases"/>
    <property type="match status" value="1"/>
</dbReference>
<dbReference type="SUPFAM" id="SSF52317">
    <property type="entry name" value="Class I glutamine amidotransferase-like"/>
    <property type="match status" value="1"/>
</dbReference>
<accession>A0ABT5HVA6</accession>
<dbReference type="InterPro" id="IPR029062">
    <property type="entry name" value="Class_I_gatase-like"/>
</dbReference>
<dbReference type="GO" id="GO:0004565">
    <property type="term" value="F:beta-galactosidase activity"/>
    <property type="evidence" value="ECO:0007669"/>
    <property type="project" value="UniProtKB-EC"/>
</dbReference>
<evidence type="ECO:0000256" key="7">
    <source>
        <dbReference type="ARBA" id="ARBA00023295"/>
    </source>
</evidence>
<feature type="signal peptide" evidence="9">
    <location>
        <begin position="1"/>
        <end position="26"/>
    </location>
</feature>
<dbReference type="PIRSF" id="PIRSF001084">
    <property type="entry name" value="B-galactosidase"/>
    <property type="match status" value="1"/>
</dbReference>
<evidence type="ECO:0000256" key="1">
    <source>
        <dbReference type="ARBA" id="ARBA00001412"/>
    </source>
</evidence>
<feature type="domain" description="Beta-galactosidase C-terminal" evidence="12">
    <location>
        <begin position="660"/>
        <end position="712"/>
    </location>
</feature>
<evidence type="ECO:0000256" key="2">
    <source>
        <dbReference type="ARBA" id="ARBA00005940"/>
    </source>
</evidence>
<keyword evidence="4" id="KW-0479">Metal-binding</keyword>
<dbReference type="Gene3D" id="3.40.50.880">
    <property type="match status" value="1"/>
</dbReference>
<dbReference type="PANTHER" id="PTHR36447:SF2">
    <property type="entry name" value="BETA-GALACTOSIDASE YESZ"/>
    <property type="match status" value="1"/>
</dbReference>
<keyword evidence="14" id="KW-1185">Reference proteome</keyword>
<dbReference type="InterPro" id="IPR003476">
    <property type="entry name" value="Glyco_hydro_42"/>
</dbReference>
<evidence type="ECO:0000256" key="4">
    <source>
        <dbReference type="ARBA" id="ARBA00022723"/>
    </source>
</evidence>
<name>A0ABT5HVA6_9CAUL</name>
<keyword evidence="7 8" id="KW-0326">Glycosidase</keyword>
<evidence type="ECO:0000313" key="14">
    <source>
        <dbReference type="Proteomes" id="UP001214854"/>
    </source>
</evidence>
<evidence type="ECO:0000259" key="11">
    <source>
        <dbReference type="Pfam" id="PF08532"/>
    </source>
</evidence>
<protein>
    <recommendedName>
        <fullName evidence="3 8">Beta-galactosidase</fullName>
        <shortName evidence="8">Beta-gal</shortName>
        <ecNumber evidence="3 8">3.2.1.23</ecNumber>
    </recommendedName>
</protein>
<comment type="caution">
    <text evidence="13">The sequence shown here is derived from an EMBL/GenBank/DDBJ whole genome shotgun (WGS) entry which is preliminary data.</text>
</comment>
<dbReference type="RefSeq" id="WP_272748243.1">
    <property type="nucleotide sequence ID" value="NZ_JAQQKX010000008.1"/>
</dbReference>
<feature type="domain" description="Beta-galactosidase trimerisation" evidence="11">
    <location>
        <begin position="426"/>
        <end position="640"/>
    </location>
</feature>
<dbReference type="Pfam" id="PF08532">
    <property type="entry name" value="Glyco_hydro_42M"/>
    <property type="match status" value="1"/>
</dbReference>
<dbReference type="InterPro" id="IPR013529">
    <property type="entry name" value="Glyco_hydro_42_N"/>
</dbReference>
<sequence>MPFQCLRMMTIAGVVAAMVAVCPASAQPVPAAPKLDTILYGASYYNEYVPAPIRSERLKKDVAMMKAAGFTVVRMGESSWGRWEPADGQFDYGWMDEVVAAFGKAGIKVIMGTPTYSIPVWMYARHPDMLARPLNGGDTGYGMRQNMNIDDANYRRYAERIIVNLATHYKNNPTVIGWQVDNETSAYGSSNASVHAEFVDWLRAKYKTTAALNEAWLLNYWGQQVDTWDNFPTRDFANSTSYKLEWQRFQQWRATRFVGWQADLVRRNARADQFIIQNNASFSRAEVNAYEMAKPLNVASNDIYFNWQDEYDGRHQTLQGNMARSAKQRNYFVAETTGQAQGWDATKQVPPYDGQMYQDVFANIGNGANAHLYWHWASLNAGQEIYWKGVLGHDFEPNRAYAEVSRVGNDLKRIGSKLVDLKKDNAVAVLYSTDSYNALTFMPIDKWSKPLPPSFHTDAYRRTFERVHAALYRAHVETDIVFADAPDFSKYKLLIVPALYVADDALLGKISDYVKGGGHVLMTFKSGEANENFVVRWQTAPGPLRAAAGFRYQETSTLLKPLKLKGDPFGVGDKNEVDTIAEFLHLETAEALAWYDHPFFGKYPAVTRNSYGKGTLLYQGTELTDDLQLAVVRAELKRIGLYGPDQDLPEKVQVKHATSKAGKKLHFYYNYSTAPVSVTYAYKPATELLGGAKVATGQAIELQPWGVAILEE</sequence>
<dbReference type="InterPro" id="IPR013780">
    <property type="entry name" value="Glyco_hydro_b"/>
</dbReference>
<dbReference type="InterPro" id="IPR013739">
    <property type="entry name" value="Beta_galactosidase_C"/>
</dbReference>
<evidence type="ECO:0000256" key="6">
    <source>
        <dbReference type="ARBA" id="ARBA00022833"/>
    </source>
</evidence>
<organism evidence="13 14">
    <name type="scientific">Asticcacaulis aquaticus</name>
    <dbReference type="NCBI Taxonomy" id="2984212"/>
    <lineage>
        <taxon>Bacteria</taxon>
        <taxon>Pseudomonadati</taxon>
        <taxon>Pseudomonadota</taxon>
        <taxon>Alphaproteobacteria</taxon>
        <taxon>Caulobacterales</taxon>
        <taxon>Caulobacteraceae</taxon>
        <taxon>Asticcacaulis</taxon>
    </lineage>
</organism>
<evidence type="ECO:0000256" key="8">
    <source>
        <dbReference type="PIRNR" id="PIRNR001084"/>
    </source>
</evidence>
<keyword evidence="5 8" id="KW-0378">Hydrolase</keyword>
<evidence type="ECO:0000259" key="10">
    <source>
        <dbReference type="Pfam" id="PF02449"/>
    </source>
</evidence>
<dbReference type="CDD" id="cd03143">
    <property type="entry name" value="A4_beta-galactosidase_middle_domain"/>
    <property type="match status" value="1"/>
</dbReference>
<evidence type="ECO:0000256" key="5">
    <source>
        <dbReference type="ARBA" id="ARBA00022801"/>
    </source>
</evidence>
<comment type="similarity">
    <text evidence="2 8">Belongs to the glycosyl hydrolase 42 family.</text>
</comment>
<dbReference type="Gene3D" id="3.20.20.80">
    <property type="entry name" value="Glycosidases"/>
    <property type="match status" value="1"/>
</dbReference>
<dbReference type="InterPro" id="IPR013738">
    <property type="entry name" value="Beta_galactosidase_Trimer"/>
</dbReference>
<evidence type="ECO:0000256" key="9">
    <source>
        <dbReference type="SAM" id="SignalP"/>
    </source>
</evidence>
<evidence type="ECO:0000313" key="13">
    <source>
        <dbReference type="EMBL" id="MDC7683780.1"/>
    </source>
</evidence>
<feature type="domain" description="Glycoside hydrolase family 42 N-terminal" evidence="10">
    <location>
        <begin position="48"/>
        <end position="414"/>
    </location>
</feature>
<dbReference type="Pfam" id="PF08533">
    <property type="entry name" value="Glyco_hydro_42C"/>
    <property type="match status" value="1"/>
</dbReference>
<dbReference type="EMBL" id="JAQQKX010000008">
    <property type="protein sequence ID" value="MDC7683780.1"/>
    <property type="molecule type" value="Genomic_DNA"/>
</dbReference>
<dbReference type="EC" id="3.2.1.23" evidence="3 8"/>
<evidence type="ECO:0000256" key="3">
    <source>
        <dbReference type="ARBA" id="ARBA00012756"/>
    </source>
</evidence>
<dbReference type="Pfam" id="PF02449">
    <property type="entry name" value="Glyco_hydro_42"/>
    <property type="match status" value="1"/>
</dbReference>
<dbReference type="InterPro" id="IPR017853">
    <property type="entry name" value="GH"/>
</dbReference>
<dbReference type="PANTHER" id="PTHR36447">
    <property type="entry name" value="BETA-GALACTOSIDASE GANA"/>
    <property type="match status" value="1"/>
</dbReference>
<gene>
    <name evidence="13" type="ORF">PQU92_10865</name>
</gene>